<dbReference type="InterPro" id="IPR046357">
    <property type="entry name" value="PPIase_dom_sf"/>
</dbReference>
<dbReference type="AlphaFoldDB" id="A0A2N6PKM9"/>
<protein>
    <recommendedName>
        <fullName evidence="3 6">peptidylprolyl isomerase</fullName>
        <ecNumber evidence="3 6">5.2.1.8</ecNumber>
    </recommendedName>
</protein>
<dbReference type="PANTHER" id="PTHR43811">
    <property type="entry name" value="FKBP-TYPE PEPTIDYL-PROLYL CIS-TRANS ISOMERASE FKPA"/>
    <property type="match status" value="1"/>
</dbReference>
<evidence type="ECO:0000256" key="3">
    <source>
        <dbReference type="ARBA" id="ARBA00013194"/>
    </source>
</evidence>
<feature type="domain" description="PPIase FKBP-type" evidence="9">
    <location>
        <begin position="229"/>
        <end position="321"/>
    </location>
</feature>
<evidence type="ECO:0000313" key="11">
    <source>
        <dbReference type="Proteomes" id="UP000235703"/>
    </source>
</evidence>
<dbReference type="PANTHER" id="PTHR43811:SF19">
    <property type="entry name" value="39 KDA FK506-BINDING NUCLEAR PROTEIN"/>
    <property type="match status" value="1"/>
</dbReference>
<evidence type="ECO:0000313" key="10">
    <source>
        <dbReference type="EMBL" id="PMB99228.1"/>
    </source>
</evidence>
<evidence type="ECO:0000256" key="8">
    <source>
        <dbReference type="SAM" id="SignalP"/>
    </source>
</evidence>
<dbReference type="SUPFAM" id="SSF54534">
    <property type="entry name" value="FKBP-like"/>
    <property type="match status" value="2"/>
</dbReference>
<organism evidence="10 11">
    <name type="scientific">Brevibacterium luteolum</name>
    <dbReference type="NCBI Taxonomy" id="199591"/>
    <lineage>
        <taxon>Bacteria</taxon>
        <taxon>Bacillati</taxon>
        <taxon>Actinomycetota</taxon>
        <taxon>Actinomycetes</taxon>
        <taxon>Micrococcales</taxon>
        <taxon>Brevibacteriaceae</taxon>
        <taxon>Brevibacterium</taxon>
    </lineage>
</organism>
<dbReference type="EMBL" id="PNFZ01000001">
    <property type="protein sequence ID" value="PMB99228.1"/>
    <property type="molecule type" value="Genomic_DNA"/>
</dbReference>
<dbReference type="Proteomes" id="UP000235703">
    <property type="component" value="Unassembled WGS sequence"/>
</dbReference>
<feature type="region of interest" description="Disordered" evidence="7">
    <location>
        <begin position="177"/>
        <end position="211"/>
    </location>
</feature>
<dbReference type="RefSeq" id="WP_102160077.1">
    <property type="nucleotide sequence ID" value="NZ_PNFZ01000001.1"/>
</dbReference>
<dbReference type="PROSITE" id="PS51257">
    <property type="entry name" value="PROKAR_LIPOPROTEIN"/>
    <property type="match status" value="1"/>
</dbReference>
<evidence type="ECO:0000256" key="6">
    <source>
        <dbReference type="PROSITE-ProRule" id="PRU00277"/>
    </source>
</evidence>
<evidence type="ECO:0000256" key="5">
    <source>
        <dbReference type="ARBA" id="ARBA00023235"/>
    </source>
</evidence>
<proteinExistence type="inferred from homology"/>
<comment type="caution">
    <text evidence="10">The sequence shown here is derived from an EMBL/GenBank/DDBJ whole genome shotgun (WGS) entry which is preliminary data.</text>
</comment>
<dbReference type="PROSITE" id="PS50059">
    <property type="entry name" value="FKBP_PPIASE"/>
    <property type="match status" value="1"/>
</dbReference>
<comment type="catalytic activity">
    <reaction evidence="1 6">
        <text>[protein]-peptidylproline (omega=180) = [protein]-peptidylproline (omega=0)</text>
        <dbReference type="Rhea" id="RHEA:16237"/>
        <dbReference type="Rhea" id="RHEA-COMP:10747"/>
        <dbReference type="Rhea" id="RHEA-COMP:10748"/>
        <dbReference type="ChEBI" id="CHEBI:83833"/>
        <dbReference type="ChEBI" id="CHEBI:83834"/>
        <dbReference type="EC" id="5.2.1.8"/>
    </reaction>
</comment>
<dbReference type="InterPro" id="IPR001179">
    <property type="entry name" value="PPIase_FKBP_dom"/>
</dbReference>
<evidence type="ECO:0000256" key="2">
    <source>
        <dbReference type="ARBA" id="ARBA00006577"/>
    </source>
</evidence>
<keyword evidence="8" id="KW-0732">Signal</keyword>
<accession>A0A2N6PKM9</accession>
<feature type="region of interest" description="Disordered" evidence="7">
    <location>
        <begin position="20"/>
        <end position="61"/>
    </location>
</feature>
<evidence type="ECO:0000259" key="9">
    <source>
        <dbReference type="PROSITE" id="PS50059"/>
    </source>
</evidence>
<sequence>MRRTLIGALAVSALLLTGCDADDSAEGNPAESPSAISVEDAKSTSLDQVKVSGEPSEKPEVSFEAPLVIEEPEHKTVVDGDGAEIEEGQQLTANLTIYSGNTGKFLESSYDSGTPTGFALDSNSVNQKMIDALSGAKVNSRVLISFNGPYSSGDAPETLVYVVDIIKAEDSIDPLEKATGKEVELPSDLPEVTRDESGKPSIGKPSGDPPKELVVEPTIVGEGPEVHAGQVVNAKYTGWLWDDVSKPFDSSWEKSGDQGFPVTVGQGGVIKGWDEGLVGQKYGSQVLMIIPPDKGYGEDGSPPNIPGNATLIFVVDILPPDN</sequence>
<evidence type="ECO:0000256" key="7">
    <source>
        <dbReference type="SAM" id="MobiDB-lite"/>
    </source>
</evidence>
<dbReference type="OrthoDB" id="25996at2"/>
<dbReference type="EC" id="5.2.1.8" evidence="3 6"/>
<dbReference type="Gene3D" id="3.10.50.40">
    <property type="match status" value="2"/>
</dbReference>
<feature type="signal peptide" evidence="8">
    <location>
        <begin position="1"/>
        <end position="21"/>
    </location>
</feature>
<feature type="chain" id="PRO_5014763024" description="peptidylprolyl isomerase" evidence="8">
    <location>
        <begin position="22"/>
        <end position="322"/>
    </location>
</feature>
<keyword evidence="4 6" id="KW-0697">Rotamase</keyword>
<gene>
    <name evidence="10" type="ORF">CJ198_01430</name>
</gene>
<reference evidence="10 11" key="1">
    <citation type="submission" date="2017-09" db="EMBL/GenBank/DDBJ databases">
        <title>Bacterial strain isolated from the female urinary microbiota.</title>
        <authorList>
            <person name="Thomas-White K."/>
            <person name="Kumar N."/>
            <person name="Forster S."/>
            <person name="Putonti C."/>
            <person name="Lawley T."/>
            <person name="Wolfe A.J."/>
        </authorList>
    </citation>
    <scope>NUCLEOTIDE SEQUENCE [LARGE SCALE GENOMIC DNA]</scope>
    <source>
        <strain evidence="10 11">UMB0680</strain>
    </source>
</reference>
<dbReference type="Pfam" id="PF00254">
    <property type="entry name" value="FKBP_C"/>
    <property type="match status" value="2"/>
</dbReference>
<evidence type="ECO:0000256" key="4">
    <source>
        <dbReference type="ARBA" id="ARBA00023110"/>
    </source>
</evidence>
<keyword evidence="5 6" id="KW-0413">Isomerase</keyword>
<comment type="similarity">
    <text evidence="2">Belongs to the FKBP-type PPIase family.</text>
</comment>
<keyword evidence="11" id="KW-1185">Reference proteome</keyword>
<dbReference type="GO" id="GO:0003755">
    <property type="term" value="F:peptidyl-prolyl cis-trans isomerase activity"/>
    <property type="evidence" value="ECO:0007669"/>
    <property type="project" value="UniProtKB-KW"/>
</dbReference>
<name>A0A2N6PKM9_9MICO</name>
<evidence type="ECO:0000256" key="1">
    <source>
        <dbReference type="ARBA" id="ARBA00000971"/>
    </source>
</evidence>